<dbReference type="SUPFAM" id="SSF56634">
    <property type="entry name" value="Heme-dependent catalase-like"/>
    <property type="match status" value="1"/>
</dbReference>
<dbReference type="EMBL" id="JAUSVK010000001">
    <property type="protein sequence ID" value="MDQ0391677.1"/>
    <property type="molecule type" value="Genomic_DNA"/>
</dbReference>
<dbReference type="CDD" id="cd08153">
    <property type="entry name" value="srpA_like"/>
    <property type="match status" value="1"/>
</dbReference>
<evidence type="ECO:0000256" key="1">
    <source>
        <dbReference type="ARBA" id="ARBA00005329"/>
    </source>
</evidence>
<dbReference type="Proteomes" id="UP001237448">
    <property type="component" value="Unassembled WGS sequence"/>
</dbReference>
<feature type="transmembrane region" description="Helical" evidence="9">
    <location>
        <begin position="19"/>
        <end position="40"/>
    </location>
</feature>
<evidence type="ECO:0000256" key="5">
    <source>
        <dbReference type="ARBA" id="ARBA00023002"/>
    </source>
</evidence>
<dbReference type="InterPro" id="IPR024168">
    <property type="entry name" value="Catalase_SrpA-type_pred"/>
</dbReference>
<sequence>MADGTTPAKLGAGATMSRLAVIGAAVAAMAGGFAYAGGWLSPGTLTPARLVDQFERDNGVHAGFRRNHAKGVCVGGFFEGSGEASGLSKAQIFARGRVPVIGRFALAGGQPYAADAAVTVRSMALRFTLPDGEEWRTGMNDIPVFAVSTPQGFYDQLVASRPDAATGKPDPARMKAFLDRHPETARAVAAIKAATPSSGFADSTFNSLDAFRFVNADGVSTPVRWATVPVGPATSETPAQTAQTDKNYLFDALIAAIGQHPLQWRLVVTIGQPGDPTDDATIAWPAGRRTVDAGTLTIDHIEGEATGPCRDLNFDPLVLPAGIEPSDDPLLSARSAAYAQSFTRRAGEARQPSAVATPARTEGQNS</sequence>
<feature type="region of interest" description="Disordered" evidence="8">
    <location>
        <begin position="342"/>
        <end position="366"/>
    </location>
</feature>
<comment type="similarity">
    <text evidence="1 7">Belongs to the catalase family.</text>
</comment>
<comment type="caution">
    <text evidence="11">The sequence shown here is derived from an EMBL/GenBank/DDBJ whole genome shotgun (WGS) entry which is preliminary data.</text>
</comment>
<dbReference type="EC" id="1.11.1.-" evidence="7"/>
<feature type="domain" description="Catalase core" evidence="10">
    <location>
        <begin position="28"/>
        <end position="365"/>
    </location>
</feature>
<dbReference type="PROSITE" id="PS51402">
    <property type="entry name" value="CATALASE_3"/>
    <property type="match status" value="1"/>
</dbReference>
<accession>A0ABU0FAN2</accession>
<keyword evidence="9" id="KW-0472">Membrane</keyword>
<comment type="cofactor">
    <cofactor evidence="7">
        <name>heme</name>
        <dbReference type="ChEBI" id="CHEBI:30413"/>
    </cofactor>
</comment>
<keyword evidence="6 7" id="KW-0408">Iron</keyword>
<evidence type="ECO:0000313" key="12">
    <source>
        <dbReference type="Proteomes" id="UP001237448"/>
    </source>
</evidence>
<dbReference type="InterPro" id="IPR011614">
    <property type="entry name" value="Catalase_core"/>
</dbReference>
<evidence type="ECO:0000256" key="4">
    <source>
        <dbReference type="ARBA" id="ARBA00022723"/>
    </source>
</evidence>
<evidence type="ECO:0000313" key="11">
    <source>
        <dbReference type="EMBL" id="MDQ0391677.1"/>
    </source>
</evidence>
<proteinExistence type="inferred from homology"/>
<comment type="function">
    <text evidence="7">Has an organic peroxide-dependent peroxidase activity.</text>
</comment>
<evidence type="ECO:0000256" key="9">
    <source>
        <dbReference type="SAM" id="Phobius"/>
    </source>
</evidence>
<dbReference type="PIRSF" id="PIRSF000296">
    <property type="entry name" value="SrpA"/>
    <property type="match status" value="1"/>
</dbReference>
<dbReference type="InterPro" id="IPR020835">
    <property type="entry name" value="Catalase_sf"/>
</dbReference>
<keyword evidence="3 7" id="KW-0349">Heme</keyword>
<dbReference type="PANTHER" id="PTHR11465">
    <property type="entry name" value="CATALASE"/>
    <property type="match status" value="1"/>
</dbReference>
<evidence type="ECO:0000256" key="7">
    <source>
        <dbReference type="PIRNR" id="PIRNR000296"/>
    </source>
</evidence>
<evidence type="ECO:0000256" key="8">
    <source>
        <dbReference type="SAM" id="MobiDB-lite"/>
    </source>
</evidence>
<dbReference type="PRINTS" id="PR00067">
    <property type="entry name" value="CATALASE"/>
</dbReference>
<gene>
    <name evidence="11" type="ORF">J3R73_001469</name>
</gene>
<keyword evidence="9" id="KW-0812">Transmembrane</keyword>
<dbReference type="RefSeq" id="WP_307424398.1">
    <property type="nucleotide sequence ID" value="NZ_JAUSVK010000001.1"/>
</dbReference>
<evidence type="ECO:0000256" key="6">
    <source>
        <dbReference type="ARBA" id="ARBA00023004"/>
    </source>
</evidence>
<dbReference type="SMART" id="SM01060">
    <property type="entry name" value="Catalase"/>
    <property type="match status" value="1"/>
</dbReference>
<keyword evidence="2 7" id="KW-0575">Peroxidase</keyword>
<evidence type="ECO:0000256" key="3">
    <source>
        <dbReference type="ARBA" id="ARBA00022617"/>
    </source>
</evidence>
<protein>
    <recommendedName>
        <fullName evidence="7">Catalase-related peroxidase</fullName>
        <ecNumber evidence="7">1.11.1.-</ecNumber>
    </recommendedName>
</protein>
<dbReference type="InterPro" id="IPR018028">
    <property type="entry name" value="Catalase"/>
</dbReference>
<reference evidence="11 12" key="1">
    <citation type="submission" date="2023-07" db="EMBL/GenBank/DDBJ databases">
        <title>Genomic Encyclopedia of Type Strains, Phase IV (KMG-IV): sequencing the most valuable type-strain genomes for metagenomic binning, comparative biology and taxonomic classification.</title>
        <authorList>
            <person name="Goeker M."/>
        </authorList>
    </citation>
    <scope>NUCLEOTIDE SEQUENCE [LARGE SCALE GENOMIC DNA]</scope>
    <source>
        <strain evidence="11 12">DSM 5896</strain>
    </source>
</reference>
<dbReference type="GO" id="GO:0004096">
    <property type="term" value="F:catalase activity"/>
    <property type="evidence" value="ECO:0007669"/>
    <property type="project" value="UniProtKB-EC"/>
</dbReference>
<keyword evidence="12" id="KW-1185">Reference proteome</keyword>
<organism evidence="11 12">
    <name type="scientific">Labrys monachus</name>
    <dbReference type="NCBI Taxonomy" id="217067"/>
    <lineage>
        <taxon>Bacteria</taxon>
        <taxon>Pseudomonadati</taxon>
        <taxon>Pseudomonadota</taxon>
        <taxon>Alphaproteobacteria</taxon>
        <taxon>Hyphomicrobiales</taxon>
        <taxon>Xanthobacteraceae</taxon>
        <taxon>Labrys</taxon>
    </lineage>
</organism>
<dbReference type="PANTHER" id="PTHR11465:SF9">
    <property type="entry name" value="CATALASE"/>
    <property type="match status" value="1"/>
</dbReference>
<dbReference type="Gene3D" id="2.40.180.10">
    <property type="entry name" value="Catalase core domain"/>
    <property type="match status" value="1"/>
</dbReference>
<keyword evidence="4 7" id="KW-0479">Metal-binding</keyword>
<dbReference type="Gene3D" id="1.20.1280.120">
    <property type="match status" value="1"/>
</dbReference>
<keyword evidence="9" id="KW-1133">Transmembrane helix</keyword>
<evidence type="ECO:0000259" key="10">
    <source>
        <dbReference type="SMART" id="SM01060"/>
    </source>
</evidence>
<name>A0ABU0FAN2_9HYPH</name>
<keyword evidence="5 7" id="KW-0560">Oxidoreductase</keyword>
<dbReference type="Pfam" id="PF00199">
    <property type="entry name" value="Catalase"/>
    <property type="match status" value="1"/>
</dbReference>
<evidence type="ECO:0000256" key="2">
    <source>
        <dbReference type="ARBA" id="ARBA00022559"/>
    </source>
</evidence>